<dbReference type="RefSeq" id="WP_385916545.1">
    <property type="nucleotide sequence ID" value="NZ_JBHSGH010000021.1"/>
</dbReference>
<dbReference type="InterPro" id="IPR025392">
    <property type="entry name" value="DUF4124"/>
</dbReference>
<evidence type="ECO:0000256" key="2">
    <source>
        <dbReference type="SAM" id="MobiDB-lite"/>
    </source>
</evidence>
<feature type="domain" description="DUF4124" evidence="4">
    <location>
        <begin position="17"/>
        <end position="67"/>
    </location>
</feature>
<keyword evidence="3" id="KW-0732">Signal</keyword>
<keyword evidence="6" id="KW-1185">Reference proteome</keyword>
<proteinExistence type="predicted"/>
<reference evidence="5 6" key="1">
    <citation type="journal article" date="2020" name="Curr. Microbiol.">
        <title>Tepidiphilus baoligensis sp. nov., a Novel Bacterium of the Family Hydrogenophilaceae Isolated from an Oil Reservoir.</title>
        <authorList>
            <person name="Zhang X."/>
            <person name="Wang G."/>
            <person name="Ma X."/>
            <person name="Yu J."/>
            <person name="You J."/>
            <person name="Xue Y."/>
            <person name="Ma Y."/>
        </authorList>
    </citation>
    <scope>NUCLEOTIDE SEQUENCE [LARGE SCALE GENOMIC DNA]</scope>
    <source>
        <strain evidence="5 6">B18-69</strain>
    </source>
</reference>
<accession>A0ABX1QLG7</accession>
<dbReference type="Proteomes" id="UP000669605">
    <property type="component" value="Unassembled WGS sequence"/>
</dbReference>
<feature type="chain" id="PRO_5045106924" evidence="3">
    <location>
        <begin position="27"/>
        <end position="176"/>
    </location>
</feature>
<feature type="region of interest" description="Disordered" evidence="2">
    <location>
        <begin position="60"/>
        <end position="80"/>
    </location>
</feature>
<dbReference type="Pfam" id="PF13511">
    <property type="entry name" value="DUF4124"/>
    <property type="match status" value="1"/>
</dbReference>
<evidence type="ECO:0000313" key="5">
    <source>
        <dbReference type="EMBL" id="NMH16803.1"/>
    </source>
</evidence>
<dbReference type="EMBL" id="JAAAUB010000008">
    <property type="protein sequence ID" value="NMH16803.1"/>
    <property type="molecule type" value="Genomic_DNA"/>
</dbReference>
<name>A0ABX1QLG7_9PROT</name>
<evidence type="ECO:0000256" key="3">
    <source>
        <dbReference type="SAM" id="SignalP"/>
    </source>
</evidence>
<keyword evidence="1" id="KW-0175">Coiled coil</keyword>
<protein>
    <submittedName>
        <fullName evidence="5">DUF4124 domain-containing protein</fullName>
    </submittedName>
</protein>
<gene>
    <name evidence="5" type="ORF">GV368_06750</name>
</gene>
<evidence type="ECO:0000259" key="4">
    <source>
        <dbReference type="Pfam" id="PF13511"/>
    </source>
</evidence>
<evidence type="ECO:0000313" key="6">
    <source>
        <dbReference type="Proteomes" id="UP000669605"/>
    </source>
</evidence>
<evidence type="ECO:0000256" key="1">
    <source>
        <dbReference type="SAM" id="Coils"/>
    </source>
</evidence>
<feature type="coiled-coil region" evidence="1">
    <location>
        <begin position="89"/>
        <end position="116"/>
    </location>
</feature>
<sequence>MKCSPSCLARVLAPCALLFAALPGWAEESVVYRCTAADGSIRFEANPCGPDATAVTLRPSPAAPPAATKKTRETVAESPQSFALRQQRLAQIEGELRDLAREREALRARHADERMALAVREAPADLKPAQRAAFEKARVREREGVERRQVKEMELLERRAARLERERTRLLQPAGR</sequence>
<feature type="signal peptide" evidence="3">
    <location>
        <begin position="1"/>
        <end position="26"/>
    </location>
</feature>
<organism evidence="5 6">
    <name type="scientific">Tepidiphilus baoligensis</name>
    <dbReference type="NCBI Taxonomy" id="2698687"/>
    <lineage>
        <taxon>Bacteria</taxon>
        <taxon>Pseudomonadati</taxon>
        <taxon>Pseudomonadota</taxon>
        <taxon>Hydrogenophilia</taxon>
        <taxon>Hydrogenophilales</taxon>
        <taxon>Hydrogenophilaceae</taxon>
        <taxon>Tepidiphilus</taxon>
    </lineage>
</organism>
<comment type="caution">
    <text evidence="5">The sequence shown here is derived from an EMBL/GenBank/DDBJ whole genome shotgun (WGS) entry which is preliminary data.</text>
</comment>